<feature type="domain" description="Protein kinase" evidence="15">
    <location>
        <begin position="331"/>
        <end position="617"/>
    </location>
</feature>
<evidence type="ECO:0000256" key="3">
    <source>
        <dbReference type="ARBA" id="ARBA00022679"/>
    </source>
</evidence>
<dbReference type="Pfam" id="PF00069">
    <property type="entry name" value="Pkinase"/>
    <property type="match status" value="1"/>
</dbReference>
<dbReference type="SMART" id="SM00220">
    <property type="entry name" value="S_TKc"/>
    <property type="match status" value="1"/>
</dbReference>
<evidence type="ECO:0000256" key="6">
    <source>
        <dbReference type="ARBA" id="ARBA00022741"/>
    </source>
</evidence>
<gene>
    <name evidence="16" type="ORF">GIB67_042264</name>
</gene>
<feature type="transmembrane region" description="Helical" evidence="14">
    <location>
        <begin position="265"/>
        <end position="287"/>
    </location>
</feature>
<keyword evidence="8 12" id="KW-0067">ATP-binding</keyword>
<evidence type="ECO:0000259" key="15">
    <source>
        <dbReference type="PROSITE" id="PS50011"/>
    </source>
</evidence>
<evidence type="ECO:0000256" key="14">
    <source>
        <dbReference type="SAM" id="Phobius"/>
    </source>
</evidence>
<keyword evidence="4 14" id="KW-0812">Transmembrane</keyword>
<dbReference type="InterPro" id="IPR017441">
    <property type="entry name" value="Protein_kinase_ATP_BS"/>
</dbReference>
<reference evidence="16 17" key="1">
    <citation type="journal article" date="2020" name="IScience">
        <title>Genome Sequencing of the Endangered Kingdonia uniflora (Circaeasteraceae, Ranunculales) Reveals Potential Mechanisms of Evolutionary Specialization.</title>
        <authorList>
            <person name="Sun Y."/>
            <person name="Deng T."/>
            <person name="Zhang A."/>
            <person name="Moore M.J."/>
            <person name="Landis J.B."/>
            <person name="Lin N."/>
            <person name="Zhang H."/>
            <person name="Zhang X."/>
            <person name="Huang J."/>
            <person name="Zhang X."/>
            <person name="Sun H."/>
            <person name="Wang H."/>
        </authorList>
    </citation>
    <scope>NUCLEOTIDE SEQUENCE [LARGE SCALE GENOMIC DNA]</scope>
    <source>
        <strain evidence="16">TB1705</strain>
        <tissue evidence="16">Leaf</tissue>
    </source>
</reference>
<dbReference type="InterPro" id="IPR045874">
    <property type="entry name" value="LRK10/LRL21-25-like"/>
</dbReference>
<dbReference type="PROSITE" id="PS00108">
    <property type="entry name" value="PROTEIN_KINASE_ST"/>
    <property type="match status" value="1"/>
</dbReference>
<dbReference type="Proteomes" id="UP000541444">
    <property type="component" value="Unassembled WGS sequence"/>
</dbReference>
<keyword evidence="11" id="KW-0325">Glycoprotein</keyword>
<organism evidence="16 17">
    <name type="scientific">Kingdonia uniflora</name>
    <dbReference type="NCBI Taxonomy" id="39325"/>
    <lineage>
        <taxon>Eukaryota</taxon>
        <taxon>Viridiplantae</taxon>
        <taxon>Streptophyta</taxon>
        <taxon>Embryophyta</taxon>
        <taxon>Tracheophyta</taxon>
        <taxon>Spermatophyta</taxon>
        <taxon>Magnoliopsida</taxon>
        <taxon>Ranunculales</taxon>
        <taxon>Circaeasteraceae</taxon>
        <taxon>Kingdonia</taxon>
    </lineage>
</organism>
<evidence type="ECO:0000313" key="16">
    <source>
        <dbReference type="EMBL" id="KAF6140851.1"/>
    </source>
</evidence>
<evidence type="ECO:0000256" key="10">
    <source>
        <dbReference type="ARBA" id="ARBA00023136"/>
    </source>
</evidence>
<dbReference type="FunFam" id="1.10.510.10:FF:000590">
    <property type="entry name" value="PR5-like receptor kinase"/>
    <property type="match status" value="1"/>
</dbReference>
<keyword evidence="7" id="KW-0418">Kinase</keyword>
<evidence type="ECO:0000256" key="4">
    <source>
        <dbReference type="ARBA" id="ARBA00022692"/>
    </source>
</evidence>
<dbReference type="Gene3D" id="3.30.200.20">
    <property type="entry name" value="Phosphorylase Kinase, domain 1"/>
    <property type="match status" value="1"/>
</dbReference>
<evidence type="ECO:0000256" key="5">
    <source>
        <dbReference type="ARBA" id="ARBA00022729"/>
    </source>
</evidence>
<dbReference type="InterPro" id="IPR025287">
    <property type="entry name" value="WAK_GUB"/>
</dbReference>
<evidence type="ECO:0000256" key="7">
    <source>
        <dbReference type="ARBA" id="ARBA00022777"/>
    </source>
</evidence>
<comment type="subcellular location">
    <subcellularLocation>
        <location evidence="1">Membrane</location>
        <topology evidence="1">Single-pass type I membrane protein</topology>
    </subcellularLocation>
</comment>
<dbReference type="EMBL" id="JACGCM010002347">
    <property type="protein sequence ID" value="KAF6140851.1"/>
    <property type="molecule type" value="Genomic_DNA"/>
</dbReference>
<dbReference type="FunFam" id="3.30.200.20:FF:000178">
    <property type="entry name" value="serine/threonine-protein kinase PBS1-like"/>
    <property type="match status" value="1"/>
</dbReference>
<feature type="transmembrane region" description="Helical" evidence="14">
    <location>
        <begin position="26"/>
        <end position="44"/>
    </location>
</feature>
<keyword evidence="6 12" id="KW-0547">Nucleotide-binding</keyword>
<keyword evidence="9 14" id="KW-1133">Transmembrane helix</keyword>
<dbReference type="InterPro" id="IPR008271">
    <property type="entry name" value="Ser/Thr_kinase_AS"/>
</dbReference>
<evidence type="ECO:0000256" key="13">
    <source>
        <dbReference type="SAM" id="MobiDB-lite"/>
    </source>
</evidence>
<accession>A0A7J7LDU5</accession>
<dbReference type="InterPro" id="IPR011009">
    <property type="entry name" value="Kinase-like_dom_sf"/>
</dbReference>
<sequence length="648" mass="73467">MIELSKIIYQVLSLDREMEMGMRNNFGVAFTIFLIIFPYFGLGSNQNDRSVELRCKRNGPAVRFPFRLKGHHPKHCGYPGFDLSCSNTNETMMKLPYSGEFRVQTIDYESQFLDVTVPDSCIYRRLLQHLNFSKSPFYQDQENAWASVTFLNCSSSSDGKYKNRIVDCLGVPGYDVRAFATYERILGNDLQSCEKLQTISDVHLLGQAYTTFVPLLQFSWHIPVCTDCEKRGMGCRIKNNTRQQLDTECFNIIKHSNTFIKGRRLVLLVTGLTLGPLLLMVATIIIIKCYKAHNLDKIDKENQVIVEKFLKNYEAFKPTRFSYNDIKRITYKFKNMLGKGGYGSVYKGAIGKEMPVAVKLLNNSTGKGEDFTNEVGTIGTIHHVNIVRLLGFCADGFMRALVYEFLPNESLEKYIFSKNAKNPPLGWEKLLDIAIGIAKGIEYLHQGCNQRILHFDIKPHNILLDSTFKPKISDFGLAKLSSKGESLISMSAVRGTIGYIAPEVFSRNFGNVSYKSDVYSFGMLVLEMVGGRKNTDVTVENRSEIYFPEWAYKRLNQDKELGTKIEIDENTEIAKKLTVVALWCIQWHPSDRPSMRAVVQMLEGETENLVMPSNPFASTDEAESSSSVMAEKPSHDLLAVIPEINESE</sequence>
<feature type="region of interest" description="Disordered" evidence="13">
    <location>
        <begin position="613"/>
        <end position="634"/>
    </location>
</feature>
<keyword evidence="2" id="KW-0723">Serine/threonine-protein kinase</keyword>
<feature type="binding site" evidence="12">
    <location>
        <position position="359"/>
    </location>
    <ligand>
        <name>ATP</name>
        <dbReference type="ChEBI" id="CHEBI:30616"/>
    </ligand>
</feature>
<keyword evidence="17" id="KW-1185">Reference proteome</keyword>
<comment type="caution">
    <text evidence="16">The sequence shown here is derived from an EMBL/GenBank/DDBJ whole genome shotgun (WGS) entry which is preliminary data.</text>
</comment>
<dbReference type="PROSITE" id="PS00107">
    <property type="entry name" value="PROTEIN_KINASE_ATP"/>
    <property type="match status" value="1"/>
</dbReference>
<dbReference type="InterPro" id="IPR000719">
    <property type="entry name" value="Prot_kinase_dom"/>
</dbReference>
<keyword evidence="10 14" id="KW-0472">Membrane</keyword>
<evidence type="ECO:0000256" key="11">
    <source>
        <dbReference type="ARBA" id="ARBA00023180"/>
    </source>
</evidence>
<dbReference type="GO" id="GO:0030247">
    <property type="term" value="F:polysaccharide binding"/>
    <property type="evidence" value="ECO:0007669"/>
    <property type="project" value="InterPro"/>
</dbReference>
<dbReference type="SUPFAM" id="SSF56112">
    <property type="entry name" value="Protein kinase-like (PK-like)"/>
    <property type="match status" value="1"/>
</dbReference>
<evidence type="ECO:0000256" key="8">
    <source>
        <dbReference type="ARBA" id="ARBA00022840"/>
    </source>
</evidence>
<dbReference type="Gene3D" id="1.10.510.10">
    <property type="entry name" value="Transferase(Phosphotransferase) domain 1"/>
    <property type="match status" value="1"/>
</dbReference>
<dbReference type="GO" id="GO:0004674">
    <property type="term" value="F:protein serine/threonine kinase activity"/>
    <property type="evidence" value="ECO:0007669"/>
    <property type="project" value="UniProtKB-KW"/>
</dbReference>
<dbReference type="PANTHER" id="PTHR27009">
    <property type="entry name" value="RUST RESISTANCE KINASE LR10-RELATED"/>
    <property type="match status" value="1"/>
</dbReference>
<dbReference type="CDD" id="cd14066">
    <property type="entry name" value="STKc_IRAK"/>
    <property type="match status" value="1"/>
</dbReference>
<dbReference type="GO" id="GO:0005524">
    <property type="term" value="F:ATP binding"/>
    <property type="evidence" value="ECO:0007669"/>
    <property type="project" value="UniProtKB-UniRule"/>
</dbReference>
<protein>
    <recommendedName>
        <fullName evidence="15">Protein kinase domain-containing protein</fullName>
    </recommendedName>
</protein>
<evidence type="ECO:0000256" key="9">
    <source>
        <dbReference type="ARBA" id="ARBA00022989"/>
    </source>
</evidence>
<keyword evidence="3" id="KW-0808">Transferase</keyword>
<evidence type="ECO:0000256" key="2">
    <source>
        <dbReference type="ARBA" id="ARBA00022527"/>
    </source>
</evidence>
<dbReference type="OrthoDB" id="547665at2759"/>
<dbReference type="PROSITE" id="PS50011">
    <property type="entry name" value="PROTEIN_KINASE_DOM"/>
    <property type="match status" value="1"/>
</dbReference>
<evidence type="ECO:0000256" key="12">
    <source>
        <dbReference type="PROSITE-ProRule" id="PRU10141"/>
    </source>
</evidence>
<dbReference type="Pfam" id="PF13947">
    <property type="entry name" value="GUB_WAK_bind"/>
    <property type="match status" value="1"/>
</dbReference>
<proteinExistence type="predicted"/>
<dbReference type="AlphaFoldDB" id="A0A7J7LDU5"/>
<keyword evidence="5" id="KW-0732">Signal</keyword>
<evidence type="ECO:0000256" key="1">
    <source>
        <dbReference type="ARBA" id="ARBA00004479"/>
    </source>
</evidence>
<name>A0A7J7LDU5_9MAGN</name>
<dbReference type="GO" id="GO:0016020">
    <property type="term" value="C:membrane"/>
    <property type="evidence" value="ECO:0007669"/>
    <property type="project" value="UniProtKB-SubCell"/>
</dbReference>
<evidence type="ECO:0000313" key="17">
    <source>
        <dbReference type="Proteomes" id="UP000541444"/>
    </source>
</evidence>